<organism evidence="5 6">
    <name type="scientific">Gordonia rubripertincta NBRC 101908</name>
    <dbReference type="NCBI Taxonomy" id="1077975"/>
    <lineage>
        <taxon>Bacteria</taxon>
        <taxon>Bacillati</taxon>
        <taxon>Actinomycetota</taxon>
        <taxon>Actinomycetes</taxon>
        <taxon>Mycobacteriales</taxon>
        <taxon>Gordoniaceae</taxon>
        <taxon>Gordonia</taxon>
    </lineage>
</organism>
<dbReference type="CDD" id="cd00090">
    <property type="entry name" value="HTH_ARSR"/>
    <property type="match status" value="1"/>
</dbReference>
<evidence type="ECO:0000256" key="1">
    <source>
        <dbReference type="ARBA" id="ARBA00023015"/>
    </source>
</evidence>
<dbReference type="EMBL" id="BAHB01000046">
    <property type="protein sequence ID" value="GAB84801.1"/>
    <property type="molecule type" value="Genomic_DNA"/>
</dbReference>
<gene>
    <name evidence="5" type="ORF">GORBP_046_00330</name>
</gene>
<dbReference type="InterPro" id="IPR036390">
    <property type="entry name" value="WH_DNA-bd_sf"/>
</dbReference>
<dbReference type="InterPro" id="IPR019887">
    <property type="entry name" value="Tscrpt_reg_AsnC/Lrp_C"/>
</dbReference>
<dbReference type="InterPro" id="IPR000485">
    <property type="entry name" value="AsnC-type_HTH_dom"/>
</dbReference>
<evidence type="ECO:0000313" key="5">
    <source>
        <dbReference type="EMBL" id="GAB84801.1"/>
    </source>
</evidence>
<keyword evidence="6" id="KW-1185">Reference proteome</keyword>
<comment type="caution">
    <text evidence="5">The sequence shown here is derived from an EMBL/GenBank/DDBJ whole genome shotgun (WGS) entry which is preliminary data.</text>
</comment>
<dbReference type="Gene3D" id="3.30.70.920">
    <property type="match status" value="1"/>
</dbReference>
<evidence type="ECO:0000313" key="6">
    <source>
        <dbReference type="Proteomes" id="UP000010744"/>
    </source>
</evidence>
<dbReference type="PROSITE" id="PS00519">
    <property type="entry name" value="HTH_ASNC_1"/>
    <property type="match status" value="1"/>
</dbReference>
<dbReference type="InterPro" id="IPR011008">
    <property type="entry name" value="Dimeric_a/b-barrel"/>
</dbReference>
<feature type="domain" description="HTH asnC-type" evidence="4">
    <location>
        <begin position="12"/>
        <end position="73"/>
    </location>
</feature>
<sequence>MEVGIVPSEHRADRIDAKILTALADDPRATVMAVAERTGLSRNTVQARLSKLDAAGALRSFERRVDPAVLGYPLQAYVLTNVTQRKLDQVGAALEAIPEVLQVHGLTGVADLLVHVAAKDADDLYRIAGDILDIKGVKRTTTALVMREMVDFRVRPLLDALAE</sequence>
<dbReference type="PROSITE" id="PS50956">
    <property type="entry name" value="HTH_ASNC_2"/>
    <property type="match status" value="1"/>
</dbReference>
<evidence type="ECO:0000259" key="4">
    <source>
        <dbReference type="PROSITE" id="PS50956"/>
    </source>
</evidence>
<dbReference type="SUPFAM" id="SSF54909">
    <property type="entry name" value="Dimeric alpha+beta barrel"/>
    <property type="match status" value="1"/>
</dbReference>
<evidence type="ECO:0000256" key="2">
    <source>
        <dbReference type="ARBA" id="ARBA00023125"/>
    </source>
</evidence>
<dbReference type="Pfam" id="PF13404">
    <property type="entry name" value="HTH_AsnC-type"/>
    <property type="match status" value="1"/>
</dbReference>
<dbReference type="PRINTS" id="PR00033">
    <property type="entry name" value="HTHASNC"/>
</dbReference>
<dbReference type="InterPro" id="IPR036388">
    <property type="entry name" value="WH-like_DNA-bd_sf"/>
</dbReference>
<dbReference type="Pfam" id="PF01037">
    <property type="entry name" value="AsnC_trans_reg"/>
    <property type="match status" value="1"/>
</dbReference>
<accession>A0ABQ0HRB4</accession>
<evidence type="ECO:0000256" key="3">
    <source>
        <dbReference type="ARBA" id="ARBA00023163"/>
    </source>
</evidence>
<keyword evidence="1" id="KW-0805">Transcription regulation</keyword>
<dbReference type="Proteomes" id="UP000010744">
    <property type="component" value="Unassembled WGS sequence"/>
</dbReference>
<dbReference type="InterPro" id="IPR019888">
    <property type="entry name" value="Tscrpt_reg_AsnC-like"/>
</dbReference>
<keyword evidence="3" id="KW-0804">Transcription</keyword>
<dbReference type="InterPro" id="IPR011991">
    <property type="entry name" value="ArsR-like_HTH"/>
</dbReference>
<dbReference type="PANTHER" id="PTHR30154">
    <property type="entry name" value="LEUCINE-RESPONSIVE REGULATORY PROTEIN"/>
    <property type="match status" value="1"/>
</dbReference>
<dbReference type="SUPFAM" id="SSF46785">
    <property type="entry name" value="Winged helix' DNA-binding domain"/>
    <property type="match status" value="1"/>
</dbReference>
<reference evidence="5 6" key="1">
    <citation type="submission" date="2012-08" db="EMBL/GenBank/DDBJ databases">
        <title>Whole genome shotgun sequence of Gordonia rubripertincta NBRC 101908.</title>
        <authorList>
            <person name="Takarada H."/>
            <person name="Hosoyama A."/>
            <person name="Tsuchikane K."/>
            <person name="Katsumata H."/>
            <person name="Baba S."/>
            <person name="Ohji S."/>
            <person name="Yamazaki S."/>
            <person name="Fujita N."/>
        </authorList>
    </citation>
    <scope>NUCLEOTIDE SEQUENCE [LARGE SCALE GENOMIC DNA]</scope>
    <source>
        <strain evidence="5 6">NBRC 101908</strain>
    </source>
</reference>
<dbReference type="Gene3D" id="1.10.10.10">
    <property type="entry name" value="Winged helix-like DNA-binding domain superfamily/Winged helix DNA-binding domain"/>
    <property type="match status" value="1"/>
</dbReference>
<dbReference type="SMART" id="SM00344">
    <property type="entry name" value="HTH_ASNC"/>
    <property type="match status" value="1"/>
</dbReference>
<dbReference type="PANTHER" id="PTHR30154:SF34">
    <property type="entry name" value="TRANSCRIPTIONAL REGULATOR AZLB"/>
    <property type="match status" value="1"/>
</dbReference>
<dbReference type="InterPro" id="IPR019885">
    <property type="entry name" value="Tscrpt_reg_HTH_AsnC-type_CS"/>
</dbReference>
<proteinExistence type="predicted"/>
<protein>
    <submittedName>
        <fullName evidence="5">AsnC family transcriptional regulator</fullName>
    </submittedName>
</protein>
<name>A0ABQ0HRB4_GORRU</name>
<keyword evidence="2" id="KW-0238">DNA-binding</keyword>